<dbReference type="SUPFAM" id="SSF54197">
    <property type="entry name" value="HIT-like"/>
    <property type="match status" value="1"/>
</dbReference>
<sequence length="116" mass="13217">MMEKSIFTQIIEGNIPAKKLYEDDIVIAIYDAFPQTEGHFLVIPKSQEQNILLNDENTYLHALKVARKLAQEHVIDQGIPGFKLLINTGKTAGQVVMHTHIHIIPYRETDKLTSKH</sequence>
<feature type="short sequence motif" description="Histidine triad motif" evidence="2 3">
    <location>
        <begin position="98"/>
        <end position="102"/>
    </location>
</feature>
<dbReference type="PRINTS" id="PR00332">
    <property type="entry name" value="HISTRIAD"/>
</dbReference>
<dbReference type="AlphaFoldDB" id="A0A4Y6I8B3"/>
<proteinExistence type="predicted"/>
<feature type="active site" description="Tele-AMP-histidine intermediate" evidence="1">
    <location>
        <position position="100"/>
    </location>
</feature>
<dbReference type="PROSITE" id="PS51084">
    <property type="entry name" value="HIT_2"/>
    <property type="match status" value="1"/>
</dbReference>
<reference evidence="5 6" key="1">
    <citation type="submission" date="2019-06" db="EMBL/GenBank/DDBJ databases">
        <title>Mycoplasma nasistruthionis sp. nov. str Ms03.</title>
        <authorList>
            <person name="Botes A."/>
        </authorList>
    </citation>
    <scope>NUCLEOTIDE SEQUENCE [LARGE SCALE GENOMIC DNA]</scope>
    <source>
        <strain evidence="5 6">Ms03</strain>
    </source>
</reference>
<evidence type="ECO:0000256" key="3">
    <source>
        <dbReference type="PROSITE-ProRule" id="PRU00464"/>
    </source>
</evidence>
<dbReference type="PROSITE" id="PS00892">
    <property type="entry name" value="HIT_1"/>
    <property type="match status" value="1"/>
</dbReference>
<evidence type="ECO:0000256" key="2">
    <source>
        <dbReference type="PIRSR" id="PIRSR601310-3"/>
    </source>
</evidence>
<gene>
    <name evidence="5" type="ORF">FIV53_02520</name>
</gene>
<dbReference type="PANTHER" id="PTHR47670">
    <property type="entry name" value="ADENYLYLSULFATASE HINT3"/>
    <property type="match status" value="1"/>
</dbReference>
<evidence type="ECO:0000313" key="6">
    <source>
        <dbReference type="Proteomes" id="UP000315201"/>
    </source>
</evidence>
<dbReference type="InterPro" id="IPR054919">
    <property type="entry name" value="M_plasma_HinT"/>
</dbReference>
<dbReference type="EMBL" id="CP041147">
    <property type="protein sequence ID" value="QDF65148.1"/>
    <property type="molecule type" value="Genomic_DNA"/>
</dbReference>
<keyword evidence="6" id="KW-1185">Reference proteome</keyword>
<dbReference type="InterPro" id="IPR001310">
    <property type="entry name" value="Histidine_triad_HIT"/>
</dbReference>
<dbReference type="GO" id="GO:0047627">
    <property type="term" value="F:adenylylsulfatase activity"/>
    <property type="evidence" value="ECO:0007669"/>
    <property type="project" value="TreeGrafter"/>
</dbReference>
<dbReference type="NCBIfam" id="NF045834">
    <property type="entry name" value="M_plasma_HinT"/>
    <property type="match status" value="1"/>
</dbReference>
<evidence type="ECO:0000313" key="5">
    <source>
        <dbReference type="EMBL" id="QDF65148.1"/>
    </source>
</evidence>
<evidence type="ECO:0000259" key="4">
    <source>
        <dbReference type="PROSITE" id="PS51084"/>
    </source>
</evidence>
<name>A0A4Y6I8B3_9MOLU</name>
<dbReference type="PANTHER" id="PTHR47670:SF1">
    <property type="entry name" value="ADENYLYLSULFATASE HINT3"/>
    <property type="match status" value="1"/>
</dbReference>
<dbReference type="Pfam" id="PF01230">
    <property type="entry name" value="HIT"/>
    <property type="match status" value="1"/>
</dbReference>
<dbReference type="InterPro" id="IPR019808">
    <property type="entry name" value="Histidine_triad_CS"/>
</dbReference>
<dbReference type="InterPro" id="IPR036265">
    <property type="entry name" value="HIT-like_sf"/>
</dbReference>
<dbReference type="Proteomes" id="UP000315201">
    <property type="component" value="Chromosome"/>
</dbReference>
<dbReference type="GO" id="GO:0006790">
    <property type="term" value="P:sulfur compound metabolic process"/>
    <property type="evidence" value="ECO:0007669"/>
    <property type="project" value="TreeGrafter"/>
</dbReference>
<organism evidence="5 6">
    <name type="scientific">Mycoplasma nasistruthionis</name>
    <dbReference type="NCBI Taxonomy" id="353852"/>
    <lineage>
        <taxon>Bacteria</taxon>
        <taxon>Bacillati</taxon>
        <taxon>Mycoplasmatota</taxon>
        <taxon>Mollicutes</taxon>
        <taxon>Mycoplasmataceae</taxon>
        <taxon>Mycoplasma</taxon>
    </lineage>
</organism>
<protein>
    <submittedName>
        <fullName evidence="5">HIT family protein</fullName>
    </submittedName>
</protein>
<feature type="domain" description="HIT" evidence="4">
    <location>
        <begin position="6"/>
        <end position="113"/>
    </location>
</feature>
<evidence type="ECO:0000256" key="1">
    <source>
        <dbReference type="PIRSR" id="PIRSR601310-1"/>
    </source>
</evidence>
<dbReference type="InterPro" id="IPR011146">
    <property type="entry name" value="HIT-like"/>
</dbReference>
<accession>A0A4Y6I8B3</accession>
<dbReference type="GO" id="GO:0009150">
    <property type="term" value="P:purine ribonucleotide metabolic process"/>
    <property type="evidence" value="ECO:0007669"/>
    <property type="project" value="TreeGrafter"/>
</dbReference>
<dbReference type="Gene3D" id="3.30.428.10">
    <property type="entry name" value="HIT-like"/>
    <property type="match status" value="1"/>
</dbReference>